<sequence>MASPRLELSSLPSECPLQRSGSTDSGLDSPTQDDTEGTYDPFASPAADEAEEEEEEEAGEEEDPSCWNIDDLSGWHGEERDMQGFSLPARTSDGSIPPADEQSDHRPEVLQAPSRDARLGVSRVAQTPLSGGPGMLLHAAAACESESWGREARRAPIAFGPDEPDPTTSDVDGNDQESREDADSRLGSPITNSNTDVSHPTQYTFRKYILTSSAALHRYHVIVVHFLNKHFTCFRITAQPALVLFIFPKAIAIGL</sequence>
<dbReference type="RefSeq" id="XP_032809810.1">
    <property type="nucleotide sequence ID" value="XM_032953919.1"/>
</dbReference>
<keyword evidence="2" id="KW-1185">Reference proteome</keyword>
<name>A0AAJ7WTW7_PETMA</name>
<dbReference type="KEGG" id="pmrn:116942217"/>
<evidence type="ECO:0000313" key="2">
    <source>
        <dbReference type="Proteomes" id="UP001318040"/>
    </source>
</evidence>
<protein>
    <submittedName>
        <fullName evidence="3">Uncharacterized protein LOC116942217 isoform X1</fullName>
    </submittedName>
</protein>
<organism evidence="2 3">
    <name type="scientific">Petromyzon marinus</name>
    <name type="common">Sea lamprey</name>
    <dbReference type="NCBI Taxonomy" id="7757"/>
    <lineage>
        <taxon>Eukaryota</taxon>
        <taxon>Metazoa</taxon>
        <taxon>Chordata</taxon>
        <taxon>Craniata</taxon>
        <taxon>Vertebrata</taxon>
        <taxon>Cyclostomata</taxon>
        <taxon>Hyperoartia</taxon>
        <taxon>Petromyzontiformes</taxon>
        <taxon>Petromyzontidae</taxon>
        <taxon>Petromyzon</taxon>
    </lineage>
</organism>
<feature type="compositionally biased region" description="Low complexity" evidence="1">
    <location>
        <begin position="1"/>
        <end position="17"/>
    </location>
</feature>
<feature type="region of interest" description="Disordered" evidence="1">
    <location>
        <begin position="156"/>
        <end position="197"/>
    </location>
</feature>
<feature type="compositionally biased region" description="Polar residues" evidence="1">
    <location>
        <begin position="19"/>
        <end position="30"/>
    </location>
</feature>
<gene>
    <name evidence="3" type="primary">LOC116942217</name>
</gene>
<dbReference type="AlphaFoldDB" id="A0AAJ7WTW7"/>
<proteinExistence type="predicted"/>
<feature type="region of interest" description="Disordered" evidence="1">
    <location>
        <begin position="1"/>
        <end position="119"/>
    </location>
</feature>
<feature type="compositionally biased region" description="Acidic residues" evidence="1">
    <location>
        <begin position="48"/>
        <end position="64"/>
    </location>
</feature>
<evidence type="ECO:0000256" key="1">
    <source>
        <dbReference type="SAM" id="MobiDB-lite"/>
    </source>
</evidence>
<dbReference type="Proteomes" id="UP001318040">
    <property type="component" value="Chromosome 13"/>
</dbReference>
<reference evidence="3" key="1">
    <citation type="submission" date="2025-08" db="UniProtKB">
        <authorList>
            <consortium name="RefSeq"/>
        </authorList>
    </citation>
    <scope>IDENTIFICATION</scope>
    <source>
        <tissue evidence="3">Sperm</tissue>
    </source>
</reference>
<evidence type="ECO:0000313" key="3">
    <source>
        <dbReference type="RefSeq" id="XP_032809810.1"/>
    </source>
</evidence>
<accession>A0AAJ7WTW7</accession>